<dbReference type="EMBL" id="KN817562">
    <property type="protein sequence ID" value="KJA20937.1"/>
    <property type="molecule type" value="Genomic_DNA"/>
</dbReference>
<gene>
    <name evidence="2" type="ORF">HYPSUDRAFT_763600</name>
</gene>
<feature type="compositionally biased region" description="Pro residues" evidence="1">
    <location>
        <begin position="188"/>
        <end position="197"/>
    </location>
</feature>
<sequence length="197" mass="21750">MYCRAAPAASVCVNRHTLPDESRWRTLRGPERVGSAETEREEMAIPRAPPGSRPRPRARAFPYDSLSNLIRTATALPHCRRGPRRVIVSEHAAHCSVAPSPNRYRTLPAGPLSAELCSPLRDTHRAFRVWLRSCAVLSGRSLPTRAISSCSLRPRLHRTALDSGTHRPHPLPRSRPRFPASIASPLRLPSPPAHAVA</sequence>
<protein>
    <submittedName>
        <fullName evidence="2">Uncharacterized protein</fullName>
    </submittedName>
</protein>
<feature type="compositionally biased region" description="Basic residues" evidence="1">
    <location>
        <begin position="166"/>
        <end position="176"/>
    </location>
</feature>
<keyword evidence="3" id="KW-1185">Reference proteome</keyword>
<feature type="region of interest" description="Disordered" evidence="1">
    <location>
        <begin position="29"/>
        <end position="57"/>
    </location>
</feature>
<reference evidence="3" key="1">
    <citation type="submission" date="2014-04" db="EMBL/GenBank/DDBJ databases">
        <title>Evolutionary Origins and Diversification of the Mycorrhizal Mutualists.</title>
        <authorList>
            <consortium name="DOE Joint Genome Institute"/>
            <consortium name="Mycorrhizal Genomics Consortium"/>
            <person name="Kohler A."/>
            <person name="Kuo A."/>
            <person name="Nagy L.G."/>
            <person name="Floudas D."/>
            <person name="Copeland A."/>
            <person name="Barry K.W."/>
            <person name="Cichocki N."/>
            <person name="Veneault-Fourrey C."/>
            <person name="LaButti K."/>
            <person name="Lindquist E.A."/>
            <person name="Lipzen A."/>
            <person name="Lundell T."/>
            <person name="Morin E."/>
            <person name="Murat C."/>
            <person name="Riley R."/>
            <person name="Ohm R."/>
            <person name="Sun H."/>
            <person name="Tunlid A."/>
            <person name="Henrissat B."/>
            <person name="Grigoriev I.V."/>
            <person name="Hibbett D.S."/>
            <person name="Martin F."/>
        </authorList>
    </citation>
    <scope>NUCLEOTIDE SEQUENCE [LARGE SCALE GENOMIC DNA]</scope>
    <source>
        <strain evidence="3">FD-334 SS-4</strain>
    </source>
</reference>
<dbReference type="AlphaFoldDB" id="A0A0D2L2J1"/>
<evidence type="ECO:0000256" key="1">
    <source>
        <dbReference type="SAM" id="MobiDB-lite"/>
    </source>
</evidence>
<evidence type="ECO:0000313" key="3">
    <source>
        <dbReference type="Proteomes" id="UP000054270"/>
    </source>
</evidence>
<feature type="region of interest" description="Disordered" evidence="1">
    <location>
        <begin position="158"/>
        <end position="197"/>
    </location>
</feature>
<name>A0A0D2L2J1_HYPSF</name>
<accession>A0A0D2L2J1</accession>
<dbReference type="Proteomes" id="UP000054270">
    <property type="component" value="Unassembled WGS sequence"/>
</dbReference>
<proteinExistence type="predicted"/>
<evidence type="ECO:0000313" key="2">
    <source>
        <dbReference type="EMBL" id="KJA20937.1"/>
    </source>
</evidence>
<organism evidence="2 3">
    <name type="scientific">Hypholoma sublateritium (strain FD-334 SS-4)</name>
    <dbReference type="NCBI Taxonomy" id="945553"/>
    <lineage>
        <taxon>Eukaryota</taxon>
        <taxon>Fungi</taxon>
        <taxon>Dikarya</taxon>
        <taxon>Basidiomycota</taxon>
        <taxon>Agaricomycotina</taxon>
        <taxon>Agaricomycetes</taxon>
        <taxon>Agaricomycetidae</taxon>
        <taxon>Agaricales</taxon>
        <taxon>Agaricineae</taxon>
        <taxon>Strophariaceae</taxon>
        <taxon>Hypholoma</taxon>
    </lineage>
</organism>